<dbReference type="EMBL" id="JBHULU010000004">
    <property type="protein sequence ID" value="MFD2512901.1"/>
    <property type="molecule type" value="Genomic_DNA"/>
</dbReference>
<evidence type="ECO:0000313" key="3">
    <source>
        <dbReference type="Proteomes" id="UP001597544"/>
    </source>
</evidence>
<keyword evidence="1" id="KW-0732">Signal</keyword>
<feature type="signal peptide" evidence="1">
    <location>
        <begin position="1"/>
        <end position="24"/>
    </location>
</feature>
<evidence type="ECO:0000313" key="2">
    <source>
        <dbReference type="EMBL" id="MFD2512901.1"/>
    </source>
</evidence>
<dbReference type="RefSeq" id="WP_377503361.1">
    <property type="nucleotide sequence ID" value="NZ_JBHULU010000004.1"/>
</dbReference>
<evidence type="ECO:0008006" key="4">
    <source>
        <dbReference type="Google" id="ProtNLM"/>
    </source>
</evidence>
<feature type="chain" id="PRO_5045379834" description="Lipocalin-like domain-containing protein" evidence="1">
    <location>
        <begin position="25"/>
        <end position="148"/>
    </location>
</feature>
<protein>
    <recommendedName>
        <fullName evidence="4">Lipocalin-like domain-containing protein</fullName>
    </recommendedName>
</protein>
<dbReference type="PROSITE" id="PS51257">
    <property type="entry name" value="PROKAR_LIPOPROTEIN"/>
    <property type="match status" value="1"/>
</dbReference>
<accession>A0ABW5IIH3</accession>
<comment type="caution">
    <text evidence="2">The sequence shown here is derived from an EMBL/GenBank/DDBJ whole genome shotgun (WGS) entry which is preliminary data.</text>
</comment>
<dbReference type="Proteomes" id="UP001597544">
    <property type="component" value="Unassembled WGS sequence"/>
</dbReference>
<sequence length="148" mass="16501">MKKATYIVAGVFFALATLAGCAEAEDPSPLLESGNLKAAVQGKWAIKKIDNQLCREYSCNTNYYVGTAQDYFEFRADSAFLVYKENSVQQKICFKADYSRKGVIKLNTASWVGDFVVEDKGPSNMVLKNEFKGRDPAAVFTDTYYLAK</sequence>
<keyword evidence="3" id="KW-1185">Reference proteome</keyword>
<proteinExistence type="predicted"/>
<name>A0ABW5IIH3_9BACT</name>
<organism evidence="2 3">
    <name type="scientific">Pontibacter locisalis</name>
    <dbReference type="NCBI Taxonomy" id="1719035"/>
    <lineage>
        <taxon>Bacteria</taxon>
        <taxon>Pseudomonadati</taxon>
        <taxon>Bacteroidota</taxon>
        <taxon>Cytophagia</taxon>
        <taxon>Cytophagales</taxon>
        <taxon>Hymenobacteraceae</taxon>
        <taxon>Pontibacter</taxon>
    </lineage>
</organism>
<reference evidence="3" key="1">
    <citation type="journal article" date="2019" name="Int. J. Syst. Evol. Microbiol.">
        <title>The Global Catalogue of Microorganisms (GCM) 10K type strain sequencing project: providing services to taxonomists for standard genome sequencing and annotation.</title>
        <authorList>
            <consortium name="The Broad Institute Genomics Platform"/>
            <consortium name="The Broad Institute Genome Sequencing Center for Infectious Disease"/>
            <person name="Wu L."/>
            <person name="Ma J."/>
        </authorList>
    </citation>
    <scope>NUCLEOTIDE SEQUENCE [LARGE SCALE GENOMIC DNA]</scope>
    <source>
        <strain evidence="3">KCTC 42498</strain>
    </source>
</reference>
<gene>
    <name evidence="2" type="ORF">ACFSRY_03420</name>
</gene>
<evidence type="ECO:0000256" key="1">
    <source>
        <dbReference type="SAM" id="SignalP"/>
    </source>
</evidence>